<evidence type="ECO:0008006" key="4">
    <source>
        <dbReference type="Google" id="ProtNLM"/>
    </source>
</evidence>
<feature type="signal peptide" evidence="1">
    <location>
        <begin position="1"/>
        <end position="25"/>
    </location>
</feature>
<dbReference type="NCBIfam" id="NF011829">
    <property type="entry name" value="PRK15301.1"/>
    <property type="match status" value="1"/>
</dbReference>
<feature type="chain" id="PRO_5047144245" description="Outer membrane protein" evidence="1">
    <location>
        <begin position="26"/>
        <end position="189"/>
    </location>
</feature>
<proteinExistence type="predicted"/>
<sequence>MKRHGQHLLMTFSLVAALFTSAAWSADDCQITFSSPDVSFGRFKQDEEVSVQQSWHQMPSREINVSVNCPESQTMAFFVQAPAGEKGRFYFGDSSGLAVRASQMVVDGKPYAIARTIDRTQFTADGDAQQSQLLRNNNGVIAMDNHQQVSGKQMNLVLTLTPVLSDRQFNHVGDTVTLESDLMWEVLTK</sequence>
<dbReference type="Proteomes" id="UP001561463">
    <property type="component" value="Unassembled WGS sequence"/>
</dbReference>
<dbReference type="InterPro" id="IPR059221">
    <property type="entry name" value="Hypothethical_fimbrial"/>
</dbReference>
<reference evidence="2 3" key="1">
    <citation type="submission" date="2024-03" db="EMBL/GenBank/DDBJ databases">
        <title>Role of Flies in the Dissemination of Carbapenem-Resistant Enterobacteriaceae (CRE): An Epidemiological and Genomic Study in China.</title>
        <authorList>
            <person name="Chen K."/>
            <person name="Zhang R."/>
            <person name="Chen S."/>
        </authorList>
    </citation>
    <scope>NUCLEOTIDE SEQUENCE [LARGE SCALE GENOMIC DNA]</scope>
    <source>
        <strain evidence="3">fly-313</strain>
    </source>
</reference>
<evidence type="ECO:0000313" key="3">
    <source>
        <dbReference type="Proteomes" id="UP001561463"/>
    </source>
</evidence>
<evidence type="ECO:0000256" key="1">
    <source>
        <dbReference type="SAM" id="SignalP"/>
    </source>
</evidence>
<keyword evidence="3" id="KW-1185">Reference proteome</keyword>
<comment type="caution">
    <text evidence="2">The sequence shown here is derived from an EMBL/GenBank/DDBJ whole genome shotgun (WGS) entry which is preliminary data.</text>
</comment>
<organism evidence="2 3">
    <name type="scientific">Pseudenterobacter timonensis</name>
    <dbReference type="NCBI Taxonomy" id="1755099"/>
    <lineage>
        <taxon>Bacteria</taxon>
        <taxon>Pseudomonadati</taxon>
        <taxon>Pseudomonadota</taxon>
        <taxon>Gammaproteobacteria</taxon>
        <taxon>Enterobacterales</taxon>
        <taxon>Enterobacteriaceae</taxon>
        <taxon>Pseudenterobacter</taxon>
    </lineage>
</organism>
<evidence type="ECO:0000313" key="2">
    <source>
        <dbReference type="EMBL" id="MEX9253165.1"/>
    </source>
</evidence>
<protein>
    <recommendedName>
        <fullName evidence="4">Outer membrane protein</fullName>
    </recommendedName>
</protein>
<keyword evidence="1" id="KW-0732">Signal</keyword>
<name>A0ABV4A9P3_9ENTR</name>
<dbReference type="RefSeq" id="WP_369497887.1">
    <property type="nucleotide sequence ID" value="NZ_JBFZPZ010000008.1"/>
</dbReference>
<accession>A0ABV4A9P3</accession>
<dbReference type="EMBL" id="JBFZPZ010000008">
    <property type="protein sequence ID" value="MEX9253165.1"/>
    <property type="molecule type" value="Genomic_DNA"/>
</dbReference>
<gene>
    <name evidence="2" type="ORF">AB7Z85_11690</name>
</gene>